<comment type="caution">
    <text evidence="3">The sequence shown here is derived from an EMBL/GenBank/DDBJ whole genome shotgun (WGS) entry which is preliminary data.</text>
</comment>
<dbReference type="RefSeq" id="WP_120780084.1">
    <property type="nucleotide sequence ID" value="NZ_JBHLUP010000002.1"/>
</dbReference>
<reference evidence="3 4" key="1">
    <citation type="journal article" date="2015" name="Int. J. Syst. Evol. Microbiol.">
        <title>Micromonospora costi sp. nov., isolated from a leaf of Costus speciosus.</title>
        <authorList>
            <person name="Thawai C."/>
        </authorList>
    </citation>
    <scope>NUCLEOTIDE SEQUENCE [LARGE SCALE GENOMIC DNA]</scope>
    <source>
        <strain evidence="3 4">CS1-12</strain>
    </source>
</reference>
<keyword evidence="2" id="KW-0812">Transmembrane</keyword>
<dbReference type="Proteomes" id="UP000279968">
    <property type="component" value="Unassembled WGS sequence"/>
</dbReference>
<dbReference type="EMBL" id="RBAN01000002">
    <property type="protein sequence ID" value="RKN55901.1"/>
    <property type="molecule type" value="Genomic_DNA"/>
</dbReference>
<feature type="transmembrane region" description="Helical" evidence="2">
    <location>
        <begin position="12"/>
        <end position="31"/>
    </location>
</feature>
<keyword evidence="2" id="KW-0472">Membrane</keyword>
<proteinExistence type="predicted"/>
<sequence length="115" mass="12219">MIEFMVNHAPGSYVIGVVLLAVGGGLLWHVIGEQARARRSTRRRAIARQQALTPHPAGRHRPVRVVRRVTRGVAPVPRPAPDSTGTLPGLDGAMRLTPTVGRADGIPGQRGASRG</sequence>
<name>A0A3B0A657_9ACTN</name>
<accession>A0A3B0A657</accession>
<evidence type="ECO:0000256" key="1">
    <source>
        <dbReference type="SAM" id="MobiDB-lite"/>
    </source>
</evidence>
<protein>
    <submittedName>
        <fullName evidence="3">Uncharacterized protein</fullName>
    </submittedName>
</protein>
<gene>
    <name evidence="3" type="ORF">D7193_15025</name>
</gene>
<feature type="region of interest" description="Disordered" evidence="1">
    <location>
        <begin position="70"/>
        <end position="115"/>
    </location>
</feature>
<keyword evidence="4" id="KW-1185">Reference proteome</keyword>
<keyword evidence="2" id="KW-1133">Transmembrane helix</keyword>
<dbReference type="AlphaFoldDB" id="A0A3B0A657"/>
<evidence type="ECO:0000256" key="2">
    <source>
        <dbReference type="SAM" id="Phobius"/>
    </source>
</evidence>
<evidence type="ECO:0000313" key="3">
    <source>
        <dbReference type="EMBL" id="RKN55901.1"/>
    </source>
</evidence>
<organism evidence="3 4">
    <name type="scientific">Micromonospora costi</name>
    <dbReference type="NCBI Taxonomy" id="1530042"/>
    <lineage>
        <taxon>Bacteria</taxon>
        <taxon>Bacillati</taxon>
        <taxon>Actinomycetota</taxon>
        <taxon>Actinomycetes</taxon>
        <taxon>Micromonosporales</taxon>
        <taxon>Micromonosporaceae</taxon>
        <taxon>Micromonospora</taxon>
    </lineage>
</organism>
<evidence type="ECO:0000313" key="4">
    <source>
        <dbReference type="Proteomes" id="UP000279968"/>
    </source>
</evidence>